<keyword evidence="2" id="KW-0436">Ligase</keyword>
<dbReference type="PANTHER" id="PTHR43859:SF4">
    <property type="entry name" value="BUTANOATE--COA LIGASE AAE1-RELATED"/>
    <property type="match status" value="1"/>
</dbReference>
<feature type="domain" description="AMP-dependent synthetase/ligase" evidence="5">
    <location>
        <begin position="25"/>
        <end position="402"/>
    </location>
</feature>
<dbReference type="FunFam" id="3.30.300.30:FF:000008">
    <property type="entry name" value="2,3-dihydroxybenzoate-AMP ligase"/>
    <property type="match status" value="1"/>
</dbReference>
<reference evidence="8" key="1">
    <citation type="submission" date="2017-06" db="EMBL/GenBank/DDBJ databases">
        <authorList>
            <person name="Furmanczyk E.M."/>
        </authorList>
    </citation>
    <scope>NUCLEOTIDE SEQUENCE [LARGE SCALE GENOMIC DNA]</scope>
    <source>
        <strain evidence="8">AP3_16</strain>
    </source>
</reference>
<dbReference type="Gene3D" id="3.30.300.30">
    <property type="match status" value="1"/>
</dbReference>
<dbReference type="InterPro" id="IPR042099">
    <property type="entry name" value="ANL_N_sf"/>
</dbReference>
<protein>
    <submittedName>
        <fullName evidence="7">Acyl-CoA synthetase</fullName>
    </submittedName>
</protein>
<dbReference type="SUPFAM" id="SSF56801">
    <property type="entry name" value="Acetyl-CoA synthetase-like"/>
    <property type="match status" value="1"/>
</dbReference>
<gene>
    <name evidence="7" type="ORF">CD175_08410</name>
</gene>
<organism evidence="7 8">
    <name type="scientific">Pseudomonas laurylsulfatiphila</name>
    <dbReference type="NCBI Taxonomy" id="2011015"/>
    <lineage>
        <taxon>Bacteria</taxon>
        <taxon>Pseudomonadati</taxon>
        <taxon>Pseudomonadota</taxon>
        <taxon>Gammaproteobacteria</taxon>
        <taxon>Pseudomonadales</taxon>
        <taxon>Pseudomonadaceae</taxon>
        <taxon>Pseudomonas</taxon>
    </lineage>
</organism>
<dbReference type="InterPro" id="IPR025110">
    <property type="entry name" value="AMP-bd_C"/>
</dbReference>
<dbReference type="Pfam" id="PF00501">
    <property type="entry name" value="AMP-binding"/>
    <property type="match status" value="1"/>
</dbReference>
<sequence length="540" mass="59351">MSIYDQGLGPSAVNHIALSPLSFIERTASTYPDHLAVIHGSIRRTWVQTYTRCRRLASALAGRGIGKDDTVAVMLPNIPEMLEVHFGVPMIGAVLNPLNVRLDAEAIAFMLQHGEAKVLITDREFHDVIQAALGMLDHPPLVIDVNDPEYGEGQAASDLDYEALLAEGDPAFDWQWPGDEWQAISLNYTSGTTGNPKGVVYHHRGAYLSALGNQMTWAIGNHPVYLWTLPMFHCNGWCYPWTITALAGVHVFLRRVDPQKILTLIREHQVTHLCGAPIVLNALVNMPESAKAAIDHPVNALVAGAAPPAKVIGAVEEMGIKVTHVFGLTETYGPVTVCAWHAEWDGFSLEERAQIKSRQGVRYPTLEGLMVGDCTTLEPTPRDGQTIGEIFLRGNTVMKGYLKNPTATAEAFEGGWFHTGDLAVWHPDGYVEIKDRLKDIIISGGENISTIELEGVLYRHPGVMEAAVVARPDEKWGETPCAFVTLKADHQGVREADIISFCREHLAGFKVPRTVIFTLLPKTSTGKIQKYVLRDRAKAL</sequence>
<evidence type="ECO:0000256" key="2">
    <source>
        <dbReference type="ARBA" id="ARBA00022598"/>
    </source>
</evidence>
<evidence type="ECO:0000256" key="1">
    <source>
        <dbReference type="ARBA" id="ARBA00006432"/>
    </source>
</evidence>
<dbReference type="Proteomes" id="UP000238541">
    <property type="component" value="Unassembled WGS sequence"/>
</dbReference>
<dbReference type="Gene3D" id="3.40.50.12780">
    <property type="entry name" value="N-terminal domain of ligase-like"/>
    <property type="match status" value="1"/>
</dbReference>
<dbReference type="NCBIfam" id="NF006020">
    <property type="entry name" value="PRK08162.1"/>
    <property type="match status" value="1"/>
</dbReference>
<dbReference type="CDD" id="cd12118">
    <property type="entry name" value="ttLC_FACS_AEE21_like"/>
    <property type="match status" value="1"/>
</dbReference>
<keyword evidence="8" id="KW-1185">Reference proteome</keyword>
<evidence type="ECO:0000256" key="3">
    <source>
        <dbReference type="ARBA" id="ARBA00022832"/>
    </source>
</evidence>
<evidence type="ECO:0000259" key="5">
    <source>
        <dbReference type="Pfam" id="PF00501"/>
    </source>
</evidence>
<evidence type="ECO:0000313" key="7">
    <source>
        <dbReference type="EMBL" id="PPK39500.1"/>
    </source>
</evidence>
<dbReference type="PANTHER" id="PTHR43859">
    <property type="entry name" value="ACYL-ACTIVATING ENZYME"/>
    <property type="match status" value="1"/>
</dbReference>
<keyword evidence="3" id="KW-0276">Fatty acid metabolism</keyword>
<dbReference type="InterPro" id="IPR000873">
    <property type="entry name" value="AMP-dep_synth/lig_dom"/>
</dbReference>
<dbReference type="Pfam" id="PF13193">
    <property type="entry name" value="AMP-binding_C"/>
    <property type="match status" value="1"/>
</dbReference>
<dbReference type="FunFam" id="3.40.50.12780:FF:000003">
    <property type="entry name" value="Long-chain-fatty-acid--CoA ligase FadD"/>
    <property type="match status" value="1"/>
</dbReference>
<evidence type="ECO:0000313" key="8">
    <source>
        <dbReference type="Proteomes" id="UP000238541"/>
    </source>
</evidence>
<dbReference type="InterPro" id="IPR045851">
    <property type="entry name" value="AMP-bd_C_sf"/>
</dbReference>
<dbReference type="GO" id="GO:0006631">
    <property type="term" value="P:fatty acid metabolic process"/>
    <property type="evidence" value="ECO:0007669"/>
    <property type="project" value="UniProtKB-KW"/>
</dbReference>
<comment type="caution">
    <text evidence="7">The sequence shown here is derived from an EMBL/GenBank/DDBJ whole genome shotgun (WGS) entry which is preliminary data.</text>
</comment>
<evidence type="ECO:0000256" key="4">
    <source>
        <dbReference type="ARBA" id="ARBA00023098"/>
    </source>
</evidence>
<accession>A0A2S6FQ86</accession>
<dbReference type="RefSeq" id="WP_104448527.1">
    <property type="nucleotide sequence ID" value="NZ_JBLZZR010000104.1"/>
</dbReference>
<proteinExistence type="inferred from homology"/>
<name>A0A2S6FQ86_9PSED</name>
<dbReference type="AlphaFoldDB" id="A0A2S6FQ86"/>
<evidence type="ECO:0000259" key="6">
    <source>
        <dbReference type="Pfam" id="PF13193"/>
    </source>
</evidence>
<dbReference type="EMBL" id="NIRS01000002">
    <property type="protein sequence ID" value="PPK39500.1"/>
    <property type="molecule type" value="Genomic_DNA"/>
</dbReference>
<feature type="domain" description="AMP-binding enzyme C-terminal" evidence="6">
    <location>
        <begin position="452"/>
        <end position="527"/>
    </location>
</feature>
<keyword evidence="4" id="KW-0443">Lipid metabolism</keyword>
<comment type="similarity">
    <text evidence="1">Belongs to the ATP-dependent AMP-binding enzyme family.</text>
</comment>
<dbReference type="GO" id="GO:0016874">
    <property type="term" value="F:ligase activity"/>
    <property type="evidence" value="ECO:0007669"/>
    <property type="project" value="UniProtKB-KW"/>
</dbReference>